<dbReference type="GeneID" id="64605255"/>
<keyword evidence="1" id="KW-1133">Transmembrane helix</keyword>
<organism evidence="2 3">
    <name type="scientific">Suillus plorans</name>
    <dbReference type="NCBI Taxonomy" id="116603"/>
    <lineage>
        <taxon>Eukaryota</taxon>
        <taxon>Fungi</taxon>
        <taxon>Dikarya</taxon>
        <taxon>Basidiomycota</taxon>
        <taxon>Agaricomycotina</taxon>
        <taxon>Agaricomycetes</taxon>
        <taxon>Agaricomycetidae</taxon>
        <taxon>Boletales</taxon>
        <taxon>Suillineae</taxon>
        <taxon>Suillaceae</taxon>
        <taxon>Suillus</taxon>
    </lineage>
</organism>
<feature type="transmembrane region" description="Helical" evidence="1">
    <location>
        <begin position="65"/>
        <end position="84"/>
    </location>
</feature>
<dbReference type="OrthoDB" id="10338670at2759"/>
<evidence type="ECO:0000256" key="1">
    <source>
        <dbReference type="SAM" id="Phobius"/>
    </source>
</evidence>
<dbReference type="RefSeq" id="XP_041157049.1">
    <property type="nucleotide sequence ID" value="XM_041311491.1"/>
</dbReference>
<keyword evidence="1" id="KW-0472">Membrane</keyword>
<proteinExistence type="predicted"/>
<name>A0A9P7AK79_9AGAM</name>
<feature type="transmembrane region" description="Helical" evidence="1">
    <location>
        <begin position="42"/>
        <end position="59"/>
    </location>
</feature>
<evidence type="ECO:0000313" key="3">
    <source>
        <dbReference type="Proteomes" id="UP000719766"/>
    </source>
</evidence>
<dbReference type="AlphaFoldDB" id="A0A9P7AK79"/>
<keyword evidence="3" id="KW-1185">Reference proteome</keyword>
<dbReference type="EMBL" id="JABBWE010000053">
    <property type="protein sequence ID" value="KAG1790064.1"/>
    <property type="molecule type" value="Genomic_DNA"/>
</dbReference>
<keyword evidence="1" id="KW-0812">Transmembrane</keyword>
<evidence type="ECO:0000313" key="2">
    <source>
        <dbReference type="EMBL" id="KAG1790064.1"/>
    </source>
</evidence>
<sequence length="110" mass="12453">MAIHIKSRTHPIHTLSSYNKIIHPSFSLSYILRLQFCHRSSTHWITFVISTVAVFLGHLQSGSLLSIAMVLAMPPLLQAISLFGRSNDMPDHEQVLTCHGIRWCFTRPAD</sequence>
<accession>A0A9P7AK79</accession>
<dbReference type="Proteomes" id="UP000719766">
    <property type="component" value="Unassembled WGS sequence"/>
</dbReference>
<reference evidence="2" key="1">
    <citation type="journal article" date="2020" name="New Phytol.">
        <title>Comparative genomics reveals dynamic genome evolution in host specialist ectomycorrhizal fungi.</title>
        <authorList>
            <person name="Lofgren L.A."/>
            <person name="Nguyen N.H."/>
            <person name="Vilgalys R."/>
            <person name="Ruytinx J."/>
            <person name="Liao H.L."/>
            <person name="Branco S."/>
            <person name="Kuo A."/>
            <person name="LaButti K."/>
            <person name="Lipzen A."/>
            <person name="Andreopoulos W."/>
            <person name="Pangilinan J."/>
            <person name="Riley R."/>
            <person name="Hundley H."/>
            <person name="Na H."/>
            <person name="Barry K."/>
            <person name="Grigoriev I.V."/>
            <person name="Stajich J.E."/>
            <person name="Kennedy P.G."/>
        </authorList>
    </citation>
    <scope>NUCLEOTIDE SEQUENCE</scope>
    <source>
        <strain evidence="2">S12</strain>
    </source>
</reference>
<comment type="caution">
    <text evidence="2">The sequence shown here is derived from an EMBL/GenBank/DDBJ whole genome shotgun (WGS) entry which is preliminary data.</text>
</comment>
<protein>
    <submittedName>
        <fullName evidence="2">Uncharacterized protein</fullName>
    </submittedName>
</protein>
<gene>
    <name evidence="2" type="ORF">HD556DRAFT_746205</name>
</gene>